<feature type="chain" id="PRO_5022956513" evidence="1">
    <location>
        <begin position="20"/>
        <end position="110"/>
    </location>
</feature>
<dbReference type="AlphaFoldDB" id="A0A5E8HJC4"/>
<dbReference type="EMBL" id="AOGX02000008">
    <property type="protein sequence ID" value="EOQ90600.1"/>
    <property type="molecule type" value="Genomic_DNA"/>
</dbReference>
<dbReference type="OrthoDB" id="337092at2"/>
<evidence type="ECO:0000256" key="1">
    <source>
        <dbReference type="SAM" id="SignalP"/>
    </source>
</evidence>
<protein>
    <submittedName>
        <fullName evidence="2">TRL-like family protein</fullName>
    </submittedName>
</protein>
<feature type="signal peptide" evidence="1">
    <location>
        <begin position="1"/>
        <end position="19"/>
    </location>
</feature>
<name>A0A5E8HJC4_9LEPT</name>
<accession>A0A5E8HJC4</accession>
<organism evidence="2 3">
    <name type="scientific">Leptospira yanagawae serovar Saopaulo str. Sao Paulo = ATCC 700523</name>
    <dbReference type="NCBI Taxonomy" id="1249483"/>
    <lineage>
        <taxon>Bacteria</taxon>
        <taxon>Pseudomonadati</taxon>
        <taxon>Spirochaetota</taxon>
        <taxon>Spirochaetia</taxon>
        <taxon>Leptospirales</taxon>
        <taxon>Leptospiraceae</taxon>
        <taxon>Leptospira</taxon>
    </lineage>
</organism>
<evidence type="ECO:0000313" key="2">
    <source>
        <dbReference type="EMBL" id="EOQ90600.1"/>
    </source>
</evidence>
<proteinExistence type="predicted"/>
<dbReference type="Pfam" id="PF13146">
    <property type="entry name" value="TRL"/>
    <property type="match status" value="1"/>
</dbReference>
<evidence type="ECO:0000313" key="3">
    <source>
        <dbReference type="Proteomes" id="UP000013996"/>
    </source>
</evidence>
<reference evidence="2 3" key="1">
    <citation type="submission" date="2013-04" db="EMBL/GenBank/DDBJ databases">
        <authorList>
            <person name="Harkins D.M."/>
            <person name="Durkin A.S."/>
            <person name="Brinkac L.M."/>
            <person name="Haft D.H."/>
            <person name="Selengut J.D."/>
            <person name="Sanka R."/>
            <person name="DePew J."/>
            <person name="Purushe J."/>
            <person name="Hartskeerl R.A."/>
            <person name="Ahmed A."/>
            <person name="van der Linden H."/>
            <person name="Goris M.G.A."/>
            <person name="Vinetz J.M."/>
            <person name="Sutton G.G."/>
            <person name="Nierman W.C."/>
            <person name="Fouts D.E."/>
        </authorList>
    </citation>
    <scope>NUCLEOTIDE SEQUENCE [LARGE SCALE GENOMIC DNA]</scope>
    <source>
        <strain evidence="2 3">Sao Paulo</strain>
    </source>
</reference>
<keyword evidence="1" id="KW-0732">Signal</keyword>
<dbReference type="InterPro" id="IPR025113">
    <property type="entry name" value="TRL-like"/>
</dbReference>
<gene>
    <name evidence="2" type="ORF">LEP1GSC202_3776</name>
</gene>
<dbReference type="Proteomes" id="UP000013996">
    <property type="component" value="Unassembled WGS sequence"/>
</dbReference>
<sequence>MKYILLSIFSLVFFTNCLTTPMPGALVTVTSQHLNAGSNGNAITSAKVEKSGRSCSFSFFIANYFYYGVGQSIEDAAKSGNIKKIAVVDRSSVSILGSIFYQECVVVWGE</sequence>
<dbReference type="STRING" id="1249483.LEP1GSC202_3776"/>
<comment type="caution">
    <text evidence="2">The sequence shown here is derived from an EMBL/GenBank/DDBJ whole genome shotgun (WGS) entry which is preliminary data.</text>
</comment>